<evidence type="ECO:0000256" key="1">
    <source>
        <dbReference type="ARBA" id="ARBA00022723"/>
    </source>
</evidence>
<comment type="caution">
    <text evidence="5">The sequence shown here is derived from an EMBL/GenBank/DDBJ whole genome shotgun (WGS) entry which is preliminary data.</text>
</comment>
<dbReference type="RefSeq" id="WP_114569428.1">
    <property type="nucleotide sequence ID" value="NZ_CABMMS010000010.1"/>
</dbReference>
<evidence type="ECO:0000313" key="5">
    <source>
        <dbReference type="EMBL" id="RDB62107.1"/>
    </source>
</evidence>
<evidence type="ECO:0000256" key="3">
    <source>
        <dbReference type="ARBA" id="ARBA00023014"/>
    </source>
</evidence>
<organism evidence="5 6">
    <name type="scientific">Gordonibacter pamelaeae</name>
    <dbReference type="NCBI Taxonomy" id="471189"/>
    <lineage>
        <taxon>Bacteria</taxon>
        <taxon>Bacillati</taxon>
        <taxon>Actinomycetota</taxon>
        <taxon>Coriobacteriia</taxon>
        <taxon>Eggerthellales</taxon>
        <taxon>Eggerthellaceae</taxon>
        <taxon>Gordonibacter</taxon>
    </lineage>
</organism>
<gene>
    <name evidence="5" type="ORF">C1877_13755</name>
</gene>
<dbReference type="PROSITE" id="PS00198">
    <property type="entry name" value="4FE4S_FER_1"/>
    <property type="match status" value="2"/>
</dbReference>
<keyword evidence="3" id="KW-0411">Iron-sulfur</keyword>
<name>A0A369LTX0_9ACTN</name>
<dbReference type="PROSITE" id="PS51379">
    <property type="entry name" value="4FE4S_FER_2"/>
    <property type="match status" value="2"/>
</dbReference>
<feature type="domain" description="4Fe-4S ferredoxin-type" evidence="4">
    <location>
        <begin position="34"/>
        <end position="64"/>
    </location>
</feature>
<dbReference type="SUPFAM" id="SSF54862">
    <property type="entry name" value="4Fe-4S ferredoxins"/>
    <property type="match status" value="1"/>
</dbReference>
<dbReference type="Pfam" id="PF02596">
    <property type="entry name" value="DUF169"/>
    <property type="match status" value="1"/>
</dbReference>
<dbReference type="GO" id="GO:0051536">
    <property type="term" value="F:iron-sulfur cluster binding"/>
    <property type="evidence" value="ECO:0007669"/>
    <property type="project" value="UniProtKB-KW"/>
</dbReference>
<evidence type="ECO:0000313" key="6">
    <source>
        <dbReference type="Proteomes" id="UP000254000"/>
    </source>
</evidence>
<dbReference type="InterPro" id="IPR003748">
    <property type="entry name" value="DUF169"/>
</dbReference>
<dbReference type="Proteomes" id="UP000254000">
    <property type="component" value="Unassembled WGS sequence"/>
</dbReference>
<dbReference type="GO" id="GO:0046872">
    <property type="term" value="F:metal ion binding"/>
    <property type="evidence" value="ECO:0007669"/>
    <property type="project" value="UniProtKB-KW"/>
</dbReference>
<evidence type="ECO:0000259" key="4">
    <source>
        <dbReference type="PROSITE" id="PS51379"/>
    </source>
</evidence>
<keyword evidence="1" id="KW-0479">Metal-binding</keyword>
<dbReference type="GeneID" id="78360760"/>
<dbReference type="OrthoDB" id="9800445at2"/>
<dbReference type="PANTHER" id="PTHR37954">
    <property type="entry name" value="BLL4979 PROTEIN"/>
    <property type="match status" value="1"/>
</dbReference>
<dbReference type="InterPro" id="IPR017900">
    <property type="entry name" value="4Fe4S_Fe_S_CS"/>
</dbReference>
<dbReference type="Gene3D" id="3.30.70.20">
    <property type="match status" value="1"/>
</dbReference>
<dbReference type="InterPro" id="IPR017896">
    <property type="entry name" value="4Fe4S_Fe-S-bd"/>
</dbReference>
<dbReference type="EMBL" id="PPTS01000010">
    <property type="protein sequence ID" value="RDB62107.1"/>
    <property type="molecule type" value="Genomic_DNA"/>
</dbReference>
<feature type="domain" description="4Fe-4S ferredoxin-type" evidence="4">
    <location>
        <begin position="4"/>
        <end position="33"/>
    </location>
</feature>
<dbReference type="AlphaFoldDB" id="A0A369LTX0"/>
<proteinExistence type="predicted"/>
<sequence>MADYRIVNDPNRCVKCGLCIAFCPCEVLEADEEGHPFAARIEDCVGCTTCAGNCPQRALSVEATGDAVYDPFADEPRAEPIARELHEQYEEWQRVIMEKLGLRWQPVAVSLIDKDELLPDVPLPPENQRFCQAMMAARRGASILMPPHRHSCPDGTSIFGMTGVPEKLATGEIYVLFHKVVNAEAAAQMVAERPTLPPKSRRATYVAPLAKTVRKPEVVVVTGTPEQMMWLCMSMSYYSGHRFDFHASGFNSMCVEAVLYPLTEQEPNITFGCYGCRAATDVAEDMMFMGLPVDKLPIVAQGLTELAKKAIPDSRMKIYVPPIM</sequence>
<evidence type="ECO:0000256" key="2">
    <source>
        <dbReference type="ARBA" id="ARBA00023004"/>
    </source>
</evidence>
<accession>A0A369LTX0</accession>
<keyword evidence="6" id="KW-1185">Reference proteome</keyword>
<protein>
    <submittedName>
        <fullName evidence="5">(4Fe-4S)-binding protein</fullName>
    </submittedName>
</protein>
<dbReference type="PANTHER" id="PTHR37954:SF3">
    <property type="entry name" value="DUF169 DOMAIN-CONTAINING PROTEIN"/>
    <property type="match status" value="1"/>
</dbReference>
<keyword evidence="2" id="KW-0408">Iron</keyword>
<dbReference type="Pfam" id="PF12838">
    <property type="entry name" value="Fer4_7"/>
    <property type="match status" value="1"/>
</dbReference>
<reference evidence="5 6" key="1">
    <citation type="journal article" date="2018" name="Elife">
        <title>Discovery and characterization of a prevalent human gut bacterial enzyme sufficient for the inactivation of a family of plant toxins.</title>
        <authorList>
            <person name="Koppel N."/>
            <person name="Bisanz J.E."/>
            <person name="Pandelia M.E."/>
            <person name="Turnbaugh P.J."/>
            <person name="Balskus E.P."/>
        </authorList>
    </citation>
    <scope>NUCLEOTIDE SEQUENCE [LARGE SCALE GENOMIC DNA]</scope>
    <source>
        <strain evidence="5 6">3C</strain>
    </source>
</reference>